<dbReference type="InterPro" id="IPR000953">
    <property type="entry name" value="Chromo/chromo_shadow_dom"/>
</dbReference>
<organism evidence="2 3">
    <name type="scientific">Phytophthora fragariaefolia</name>
    <dbReference type="NCBI Taxonomy" id="1490495"/>
    <lineage>
        <taxon>Eukaryota</taxon>
        <taxon>Sar</taxon>
        <taxon>Stramenopiles</taxon>
        <taxon>Oomycota</taxon>
        <taxon>Peronosporomycetes</taxon>
        <taxon>Peronosporales</taxon>
        <taxon>Peronosporaceae</taxon>
        <taxon>Phytophthora</taxon>
    </lineage>
</organism>
<dbReference type="AlphaFoldDB" id="A0A9W6XCG7"/>
<evidence type="ECO:0000313" key="3">
    <source>
        <dbReference type="Proteomes" id="UP001165121"/>
    </source>
</evidence>
<name>A0A9W6XCG7_9STRA</name>
<evidence type="ECO:0000313" key="2">
    <source>
        <dbReference type="EMBL" id="GMF35729.1"/>
    </source>
</evidence>
<dbReference type="SUPFAM" id="SSF54160">
    <property type="entry name" value="Chromo domain-like"/>
    <property type="match status" value="1"/>
</dbReference>
<dbReference type="EMBL" id="BSXT01000889">
    <property type="protein sequence ID" value="GMF35729.1"/>
    <property type="molecule type" value="Genomic_DNA"/>
</dbReference>
<protein>
    <submittedName>
        <fullName evidence="2">Unnamed protein product</fullName>
    </submittedName>
</protein>
<dbReference type="Gene3D" id="2.40.50.40">
    <property type="match status" value="1"/>
</dbReference>
<evidence type="ECO:0000259" key="1">
    <source>
        <dbReference type="PROSITE" id="PS50013"/>
    </source>
</evidence>
<sequence length="150" mass="17590">MWHGPFRIEVIHDDFRVQLKVTDSGYRVNPWVHVSRLKPRALFPKRPTVEIEVAEDDDCDAALLPEDSWEPDSERNEYELEKILVLRWSKRARTSRRAPEYLVKWKGYDNPEWLPLSQLSCGALLCEFNQGARARARFQTMQAGDDHPRA</sequence>
<dbReference type="PROSITE" id="PS50013">
    <property type="entry name" value="CHROMO_2"/>
    <property type="match status" value="1"/>
</dbReference>
<keyword evidence="3" id="KW-1185">Reference proteome</keyword>
<dbReference type="OrthoDB" id="433924at2759"/>
<dbReference type="SMART" id="SM00298">
    <property type="entry name" value="CHROMO"/>
    <property type="match status" value="1"/>
</dbReference>
<dbReference type="Proteomes" id="UP001165121">
    <property type="component" value="Unassembled WGS sequence"/>
</dbReference>
<gene>
    <name evidence="2" type="ORF">Pfra01_000954100</name>
</gene>
<feature type="domain" description="Chromo" evidence="1">
    <location>
        <begin position="78"/>
        <end position="130"/>
    </location>
</feature>
<dbReference type="InterPro" id="IPR016197">
    <property type="entry name" value="Chromo-like_dom_sf"/>
</dbReference>
<reference evidence="2" key="1">
    <citation type="submission" date="2023-04" db="EMBL/GenBank/DDBJ databases">
        <title>Phytophthora fragariaefolia NBRC 109709.</title>
        <authorList>
            <person name="Ichikawa N."/>
            <person name="Sato H."/>
            <person name="Tonouchi N."/>
        </authorList>
    </citation>
    <scope>NUCLEOTIDE SEQUENCE</scope>
    <source>
        <strain evidence="2">NBRC 109709</strain>
    </source>
</reference>
<comment type="caution">
    <text evidence="2">The sequence shown here is derived from an EMBL/GenBank/DDBJ whole genome shotgun (WGS) entry which is preliminary data.</text>
</comment>
<accession>A0A9W6XCG7</accession>
<proteinExistence type="predicted"/>